<dbReference type="STRING" id="1343739.PAP_03800"/>
<accession>A0A075LSB9</accession>
<dbReference type="PANTHER" id="PTHR30255">
    <property type="entry name" value="SINGLE-STRANDED-DNA-SPECIFIC EXONUCLEASE RECJ"/>
    <property type="match status" value="1"/>
</dbReference>
<keyword evidence="5" id="KW-0255">Endonuclease</keyword>
<feature type="region of interest" description="Disordered" evidence="1">
    <location>
        <begin position="468"/>
        <end position="487"/>
    </location>
</feature>
<dbReference type="PANTHER" id="PTHR30255:SF3">
    <property type="entry name" value="SINGLE-STRANDED-DNA-SPECIFIC EXONUCLEASE RECJ"/>
    <property type="match status" value="1"/>
</dbReference>
<keyword evidence="5" id="KW-0378">Hydrolase</keyword>
<gene>
    <name evidence="5" type="ORF">PAP_03800</name>
</gene>
<dbReference type="GeneID" id="24841887"/>
<dbReference type="HOGENOM" id="CLU_042622_0_0_2"/>
<dbReference type="AlphaFoldDB" id="A0A075LSB9"/>
<feature type="domain" description="DHHA1" evidence="3">
    <location>
        <begin position="362"/>
        <end position="465"/>
    </location>
</feature>
<dbReference type="GO" id="GO:0004519">
    <property type="term" value="F:endonuclease activity"/>
    <property type="evidence" value="ECO:0007669"/>
    <property type="project" value="UniProtKB-KW"/>
</dbReference>
<dbReference type="OrthoDB" id="36101at2157"/>
<evidence type="ECO:0000259" key="2">
    <source>
        <dbReference type="Pfam" id="PF01368"/>
    </source>
</evidence>
<dbReference type="Pfam" id="PF02272">
    <property type="entry name" value="DHHA1"/>
    <property type="match status" value="1"/>
</dbReference>
<name>A0A075LSB9_9EURY</name>
<reference evidence="5 6" key="2">
    <citation type="journal article" date="2015" name="Genome Announc.">
        <title>Complete Genome Sequence of Hyperthermophilic Piezophilic Archaeon Palaeococcus pacificus DY20341T, Isolated from Deep-Sea Hydrothermal Sediments.</title>
        <authorList>
            <person name="Zeng X."/>
            <person name="Jebbar M."/>
            <person name="Shao Z."/>
        </authorList>
    </citation>
    <scope>NUCLEOTIDE SEQUENCE [LARGE SCALE GENOMIC DNA]</scope>
    <source>
        <strain evidence="5 6">DY20341</strain>
    </source>
</reference>
<proteinExistence type="predicted"/>
<dbReference type="InterPro" id="IPR001667">
    <property type="entry name" value="DDH_dom"/>
</dbReference>
<dbReference type="InterPro" id="IPR051673">
    <property type="entry name" value="SSDNA_exonuclease_RecJ"/>
</dbReference>
<feature type="domain" description="DDH" evidence="2">
    <location>
        <begin position="27"/>
        <end position="152"/>
    </location>
</feature>
<evidence type="ECO:0000259" key="4">
    <source>
        <dbReference type="Pfam" id="PF21763"/>
    </source>
</evidence>
<sequence length="487" mass="53982">MDKSAFLEKVREGADLIKMHIELGHTIRLISHRDADGITAGAILAKAVAREGANFHLSIVKQLSEDIIKDLARENHKIYVFSDLGSGSIKLIEDYLSDATVVIADHHPPEDGEITQENHLLINPTLFGANSVRDLSGSGVAYFVAKAMDKKNMDLSPLALVGAVGDMQEIDGTFHGMNLDIIEDAKSLDLVEVRKEIRLFGRETRTLAQMLTYASNPELPGITGDFRNAIEFLRSKGFDPDMKYWQLREEEKRKLHDALVIHLIKHEVPKEDIDRLIGDVVLIKLYREGDPRHEAREFATLLNATGRLNMGTLGVAICLGDEKAYNEAVKLVEEYKKEQIEMRSYLIKNWGSAVEKEHAYIFYAGKNIRDTMVGIAANMAINAQLASPEKPVIVVADSLEDEELVKGSARTTERALAKGYNLGDALREVASVLGGEGGGHAIAAGIRFPKSKIDEFVELINRALGKQLKEKREQDKSENTVSMEASE</sequence>
<evidence type="ECO:0000313" key="6">
    <source>
        <dbReference type="Proteomes" id="UP000027981"/>
    </source>
</evidence>
<dbReference type="InterPro" id="IPR048515">
    <property type="entry name" value="DHH_CID"/>
</dbReference>
<feature type="compositionally biased region" description="Basic and acidic residues" evidence="1">
    <location>
        <begin position="468"/>
        <end position="478"/>
    </location>
</feature>
<dbReference type="KEGG" id="ppac:PAP_03800"/>
<dbReference type="Pfam" id="PF21763">
    <property type="entry name" value="DHH_CID"/>
    <property type="match status" value="1"/>
</dbReference>
<dbReference type="Proteomes" id="UP000027981">
    <property type="component" value="Chromosome"/>
</dbReference>
<keyword evidence="6" id="KW-1185">Reference proteome</keyword>
<evidence type="ECO:0000256" key="1">
    <source>
        <dbReference type="SAM" id="MobiDB-lite"/>
    </source>
</evidence>
<organism evidence="5 6">
    <name type="scientific">Palaeococcus pacificus DY20341</name>
    <dbReference type="NCBI Taxonomy" id="1343739"/>
    <lineage>
        <taxon>Archaea</taxon>
        <taxon>Methanobacteriati</taxon>
        <taxon>Methanobacteriota</taxon>
        <taxon>Thermococci</taxon>
        <taxon>Thermococcales</taxon>
        <taxon>Thermococcaceae</taxon>
        <taxon>Palaeococcus</taxon>
    </lineage>
</organism>
<dbReference type="InterPro" id="IPR003156">
    <property type="entry name" value="DHHA1_dom"/>
</dbReference>
<dbReference type="Pfam" id="PF01368">
    <property type="entry name" value="DHH"/>
    <property type="match status" value="1"/>
</dbReference>
<feature type="domain" description="DHH-CID" evidence="4">
    <location>
        <begin position="199"/>
        <end position="277"/>
    </location>
</feature>
<dbReference type="eggNOG" id="arCOG00427">
    <property type="taxonomic scope" value="Archaea"/>
</dbReference>
<dbReference type="GO" id="GO:0003676">
    <property type="term" value="F:nucleic acid binding"/>
    <property type="evidence" value="ECO:0007669"/>
    <property type="project" value="InterPro"/>
</dbReference>
<dbReference type="RefSeq" id="WP_048164766.1">
    <property type="nucleotide sequence ID" value="NZ_CP006019.1"/>
</dbReference>
<dbReference type="GO" id="GO:0004527">
    <property type="term" value="F:exonuclease activity"/>
    <property type="evidence" value="ECO:0007669"/>
    <property type="project" value="UniProtKB-KW"/>
</dbReference>
<dbReference type="InterPro" id="IPR038763">
    <property type="entry name" value="DHH_sf"/>
</dbReference>
<evidence type="ECO:0000313" key="5">
    <source>
        <dbReference type="EMBL" id="AIF69179.1"/>
    </source>
</evidence>
<reference evidence="6" key="1">
    <citation type="submission" date="2013-06" db="EMBL/GenBank/DDBJ databases">
        <title>Complete Genome Sequence of Hyperthermophilic Palaeococcus pacificus DY20341T, Isolated from a Deep-Sea Hydrothermal Sediments.</title>
        <authorList>
            <person name="Zeng X."/>
            <person name="Shao Z."/>
        </authorList>
    </citation>
    <scope>NUCLEOTIDE SEQUENCE [LARGE SCALE GENOMIC DNA]</scope>
    <source>
        <strain evidence="6">DY20341</strain>
    </source>
</reference>
<dbReference type="Gene3D" id="3.90.1640.30">
    <property type="match status" value="1"/>
</dbReference>
<evidence type="ECO:0000259" key="3">
    <source>
        <dbReference type="Pfam" id="PF02272"/>
    </source>
</evidence>
<keyword evidence="5" id="KW-0540">Nuclease</keyword>
<dbReference type="Gene3D" id="3.10.310.30">
    <property type="match status" value="1"/>
</dbReference>
<protein>
    <submittedName>
        <fullName evidence="5">Single-stranded DNA endonuclease</fullName>
    </submittedName>
</protein>
<dbReference type="SUPFAM" id="SSF64182">
    <property type="entry name" value="DHH phosphoesterases"/>
    <property type="match status" value="1"/>
</dbReference>
<dbReference type="EMBL" id="CP006019">
    <property type="protein sequence ID" value="AIF69179.1"/>
    <property type="molecule type" value="Genomic_DNA"/>
</dbReference>